<keyword evidence="6" id="KW-1185">Reference proteome</keyword>
<evidence type="ECO:0000256" key="3">
    <source>
        <dbReference type="ARBA" id="ARBA00022833"/>
    </source>
</evidence>
<dbReference type="InterPro" id="IPR018163">
    <property type="entry name" value="Thr/Ala-tRNA-synth_IIc_edit"/>
</dbReference>
<dbReference type="GO" id="GO:0002161">
    <property type="term" value="F:aminoacyl-tRNA deacylase activity"/>
    <property type="evidence" value="ECO:0007669"/>
    <property type="project" value="UniProtKB-ARBA"/>
</dbReference>
<protein>
    <recommendedName>
        <fullName evidence="4">Threonyl/alanyl tRNA synthetase SAD domain-containing protein</fullName>
    </recommendedName>
</protein>
<sequence>MSTIKLYQQDVYLKECEAVILELQEDRVVLDRTIFFPTGGGQSCDLGFLGGQEVLDVSEKDGLIYHQVRSAASLKEGSRILCRIDWDRRFDNMQRHCGEHILSGICYREFGGINRGFHMGEDYMTIDISLEEDPSITEITWEMAKRAELFANQVIWSDAPVTVRRFQTRQEAEQLPLRKALAIDEEISIVCVGDIRNAADCVACCGTHPSSAGQVGLVKIYKIEHYKGMFRIYFEAGKRALLDYDKKHDRITELGIHFSAGTDDLLDKVLAQEQRAKAVKDELNTLRQSAVASRAEEIRAVLRNGDESVVFRQYDDMKTGDLFNIGKALIQELNALLLILAPAEKTLLLFSGGDPDCGSLVKANVSSYGGKGGGNPTSARAVFSKQAALDEFIRFLRSR</sequence>
<dbReference type="Gene3D" id="3.10.310.40">
    <property type="match status" value="1"/>
</dbReference>
<feature type="domain" description="Threonyl/alanyl tRNA synthetase SAD" evidence="4">
    <location>
        <begin position="187"/>
        <end position="233"/>
    </location>
</feature>
<evidence type="ECO:0000256" key="1">
    <source>
        <dbReference type="ARBA" id="ARBA00001947"/>
    </source>
</evidence>
<organism evidence="5 6">
    <name type="scientific">Zhenpiania hominis</name>
    <dbReference type="NCBI Taxonomy" id="2763644"/>
    <lineage>
        <taxon>Bacteria</taxon>
        <taxon>Bacillati</taxon>
        <taxon>Bacillota</taxon>
        <taxon>Clostridia</taxon>
        <taxon>Peptostreptococcales</taxon>
        <taxon>Anaerovoracaceae</taxon>
        <taxon>Zhenpiania</taxon>
    </lineage>
</organism>
<dbReference type="PANTHER" id="PTHR43462">
    <property type="entry name" value="ALANYL-TRNA EDITING PROTEIN"/>
    <property type="match status" value="1"/>
</dbReference>
<dbReference type="SUPFAM" id="SSF55186">
    <property type="entry name" value="ThrRS/AlaRS common domain"/>
    <property type="match status" value="1"/>
</dbReference>
<dbReference type="Gene3D" id="2.40.30.130">
    <property type="match status" value="1"/>
</dbReference>
<evidence type="ECO:0000313" key="5">
    <source>
        <dbReference type="EMBL" id="MBC6680824.1"/>
    </source>
</evidence>
<reference evidence="5" key="1">
    <citation type="submission" date="2020-08" db="EMBL/GenBank/DDBJ databases">
        <title>Genome public.</title>
        <authorList>
            <person name="Liu C."/>
            <person name="Sun Q."/>
        </authorList>
    </citation>
    <scope>NUCLEOTIDE SEQUENCE</scope>
    <source>
        <strain evidence="5">BX12</strain>
    </source>
</reference>
<dbReference type="Proteomes" id="UP000602647">
    <property type="component" value="Unassembled WGS sequence"/>
</dbReference>
<dbReference type="PANTHER" id="PTHR43462:SF1">
    <property type="entry name" value="ALANYL-TRNA EDITING PROTEIN AARSD1"/>
    <property type="match status" value="1"/>
</dbReference>
<dbReference type="SMART" id="SM00863">
    <property type="entry name" value="tRNA_SAD"/>
    <property type="match status" value="1"/>
</dbReference>
<dbReference type="GO" id="GO:0006419">
    <property type="term" value="P:alanyl-tRNA aminoacylation"/>
    <property type="evidence" value="ECO:0007669"/>
    <property type="project" value="InterPro"/>
</dbReference>
<dbReference type="InterPro" id="IPR009000">
    <property type="entry name" value="Transl_B-barrel_sf"/>
</dbReference>
<dbReference type="Pfam" id="PF07973">
    <property type="entry name" value="tRNA_SAD"/>
    <property type="match status" value="1"/>
</dbReference>
<evidence type="ECO:0000313" key="6">
    <source>
        <dbReference type="Proteomes" id="UP000602647"/>
    </source>
</evidence>
<accession>A0A923NPR3</accession>
<comment type="cofactor">
    <cofactor evidence="1">
        <name>Zn(2+)</name>
        <dbReference type="ChEBI" id="CHEBI:29105"/>
    </cofactor>
</comment>
<dbReference type="InterPro" id="IPR018164">
    <property type="entry name" value="Ala-tRNA-synth_IIc_N"/>
</dbReference>
<dbReference type="AlphaFoldDB" id="A0A923NPR3"/>
<comment type="caution">
    <text evidence="5">The sequence shown here is derived from an EMBL/GenBank/DDBJ whole genome shotgun (WGS) entry which is preliminary data.</text>
</comment>
<dbReference type="InterPro" id="IPR051335">
    <property type="entry name" value="Alanyl-tRNA_Editing_Enzymes"/>
</dbReference>
<dbReference type="SUPFAM" id="SSF50447">
    <property type="entry name" value="Translation proteins"/>
    <property type="match status" value="1"/>
</dbReference>
<evidence type="ECO:0000256" key="2">
    <source>
        <dbReference type="ARBA" id="ARBA00022723"/>
    </source>
</evidence>
<dbReference type="EMBL" id="JACRYT010000019">
    <property type="protein sequence ID" value="MBC6680824.1"/>
    <property type="molecule type" value="Genomic_DNA"/>
</dbReference>
<name>A0A923NPR3_9FIRM</name>
<keyword evidence="2" id="KW-0479">Metal-binding</keyword>
<evidence type="ECO:0000259" key="4">
    <source>
        <dbReference type="SMART" id="SM00863"/>
    </source>
</evidence>
<proteinExistence type="predicted"/>
<gene>
    <name evidence="5" type="ORF">H9L42_13420</name>
</gene>
<dbReference type="Gene3D" id="3.30.980.10">
    <property type="entry name" value="Threonyl-trna Synthetase, Chain A, domain 2"/>
    <property type="match status" value="1"/>
</dbReference>
<dbReference type="InterPro" id="IPR012947">
    <property type="entry name" value="tRNA_SAD"/>
</dbReference>
<dbReference type="GO" id="GO:0046872">
    <property type="term" value="F:metal ion binding"/>
    <property type="evidence" value="ECO:0007669"/>
    <property type="project" value="UniProtKB-KW"/>
</dbReference>
<keyword evidence="3" id="KW-0862">Zinc</keyword>
<dbReference type="GO" id="GO:0004813">
    <property type="term" value="F:alanine-tRNA ligase activity"/>
    <property type="evidence" value="ECO:0007669"/>
    <property type="project" value="InterPro"/>
</dbReference>
<dbReference type="GO" id="GO:0005524">
    <property type="term" value="F:ATP binding"/>
    <property type="evidence" value="ECO:0007669"/>
    <property type="project" value="InterPro"/>
</dbReference>
<dbReference type="Pfam" id="PF01411">
    <property type="entry name" value="tRNA-synt_2c"/>
    <property type="match status" value="1"/>
</dbReference>